<dbReference type="OrthoDB" id="10306372at2759"/>
<name>W6YIB3_COCC2</name>
<accession>W6YIB3</accession>
<dbReference type="RefSeq" id="XP_007714610.1">
    <property type="nucleotide sequence ID" value="XM_007716420.1"/>
</dbReference>
<proteinExistence type="predicted"/>
<reference evidence="1 2" key="1">
    <citation type="journal article" date="2013" name="PLoS Genet.">
        <title>Comparative genome structure, secondary metabolite, and effector coding capacity across Cochliobolus pathogens.</title>
        <authorList>
            <person name="Condon B.J."/>
            <person name="Leng Y."/>
            <person name="Wu D."/>
            <person name="Bushley K.E."/>
            <person name="Ohm R.A."/>
            <person name="Otillar R."/>
            <person name="Martin J."/>
            <person name="Schackwitz W."/>
            <person name="Grimwood J."/>
            <person name="MohdZainudin N."/>
            <person name="Xue C."/>
            <person name="Wang R."/>
            <person name="Manning V.A."/>
            <person name="Dhillon B."/>
            <person name="Tu Z.J."/>
            <person name="Steffenson B.J."/>
            <person name="Salamov A."/>
            <person name="Sun H."/>
            <person name="Lowry S."/>
            <person name="LaButti K."/>
            <person name="Han J."/>
            <person name="Copeland A."/>
            <person name="Lindquist E."/>
            <person name="Barry K."/>
            <person name="Schmutz J."/>
            <person name="Baker S.E."/>
            <person name="Ciuffetti L.M."/>
            <person name="Grigoriev I.V."/>
            <person name="Zhong S."/>
            <person name="Turgeon B.G."/>
        </authorList>
    </citation>
    <scope>NUCLEOTIDE SEQUENCE [LARGE SCALE GENOMIC DNA]</scope>
    <source>
        <strain evidence="1 2">26-R-13</strain>
    </source>
</reference>
<dbReference type="KEGG" id="bze:COCCADRAFT_102253"/>
<dbReference type="EMBL" id="KI964676">
    <property type="protein sequence ID" value="EUC31076.1"/>
    <property type="molecule type" value="Genomic_DNA"/>
</dbReference>
<protein>
    <submittedName>
        <fullName evidence="1">Uncharacterized protein</fullName>
    </submittedName>
</protein>
<organism evidence="1 2">
    <name type="scientific">Cochliobolus carbonum (strain 26-R-13)</name>
    <name type="common">Maize leaf spot fungus</name>
    <name type="synonym">Bipolaris zeicola</name>
    <dbReference type="NCBI Taxonomy" id="930089"/>
    <lineage>
        <taxon>Eukaryota</taxon>
        <taxon>Fungi</taxon>
        <taxon>Dikarya</taxon>
        <taxon>Ascomycota</taxon>
        <taxon>Pezizomycotina</taxon>
        <taxon>Dothideomycetes</taxon>
        <taxon>Pleosporomycetidae</taxon>
        <taxon>Pleosporales</taxon>
        <taxon>Pleosporineae</taxon>
        <taxon>Pleosporaceae</taxon>
        <taxon>Bipolaris</taxon>
    </lineage>
</organism>
<gene>
    <name evidence="1" type="ORF">COCCADRAFT_102253</name>
</gene>
<sequence length="87" mass="9656">MLLCCHCAQRPTRPGSPFISLESSTNSLSFPLAVPPHPRSYPTPPASSPSRILPFASHSFQRTKVYPLHGLRNPFLPWRRTCIGPSC</sequence>
<evidence type="ECO:0000313" key="2">
    <source>
        <dbReference type="Proteomes" id="UP000053841"/>
    </source>
</evidence>
<dbReference type="HOGENOM" id="CLU_2483040_0_0_1"/>
<dbReference type="GeneID" id="19142521"/>
<keyword evidence="2" id="KW-1185">Reference proteome</keyword>
<evidence type="ECO:0000313" key="1">
    <source>
        <dbReference type="EMBL" id="EUC31076.1"/>
    </source>
</evidence>
<dbReference type="Proteomes" id="UP000053841">
    <property type="component" value="Unassembled WGS sequence"/>
</dbReference>
<dbReference type="AlphaFoldDB" id="W6YIB3"/>